<dbReference type="RefSeq" id="WP_095660405.1">
    <property type="nucleotide sequence ID" value="NZ_CP019688.1"/>
</dbReference>
<dbReference type="Gene3D" id="1.20.5.1930">
    <property type="match status" value="1"/>
</dbReference>
<evidence type="ECO:0000256" key="9">
    <source>
        <dbReference type="SAM" id="Phobius"/>
    </source>
</evidence>
<feature type="transmembrane region" description="Helical" evidence="9">
    <location>
        <begin position="58"/>
        <end position="91"/>
    </location>
</feature>
<dbReference type="PANTHER" id="PTHR24421">
    <property type="entry name" value="NITRATE/NITRITE SENSOR PROTEIN NARX-RELATED"/>
    <property type="match status" value="1"/>
</dbReference>
<dbReference type="InterPro" id="IPR050482">
    <property type="entry name" value="Sensor_HK_TwoCompSys"/>
</dbReference>
<feature type="transmembrane region" description="Helical" evidence="9">
    <location>
        <begin position="124"/>
        <end position="142"/>
    </location>
</feature>
<dbReference type="EC" id="2.7.13.3" evidence="2"/>
<gene>
    <name evidence="11" type="primary">desK5</name>
    <name evidence="11" type="ORF">CGLAU_09065</name>
</gene>
<comment type="catalytic activity">
    <reaction evidence="1">
        <text>ATP + protein L-histidine = ADP + protein N-phospho-L-histidine.</text>
        <dbReference type="EC" id="2.7.13.3"/>
    </reaction>
</comment>
<organism evidence="11 12">
    <name type="scientific">Corynebacterium glaucum</name>
    <dbReference type="NCBI Taxonomy" id="187491"/>
    <lineage>
        <taxon>Bacteria</taxon>
        <taxon>Bacillati</taxon>
        <taxon>Actinomycetota</taxon>
        <taxon>Actinomycetes</taxon>
        <taxon>Mycobacteriales</taxon>
        <taxon>Corynebacteriaceae</taxon>
        <taxon>Corynebacterium</taxon>
    </lineage>
</organism>
<dbReference type="Gene3D" id="3.30.565.10">
    <property type="entry name" value="Histidine kinase-like ATPase, C-terminal domain"/>
    <property type="match status" value="1"/>
</dbReference>
<evidence type="ECO:0000256" key="7">
    <source>
        <dbReference type="ARBA" id="ARBA00022840"/>
    </source>
</evidence>
<keyword evidence="4 11" id="KW-0808">Transferase</keyword>
<evidence type="ECO:0000256" key="6">
    <source>
        <dbReference type="ARBA" id="ARBA00022777"/>
    </source>
</evidence>
<keyword evidence="8" id="KW-0902">Two-component regulatory system</keyword>
<evidence type="ECO:0000256" key="4">
    <source>
        <dbReference type="ARBA" id="ARBA00022679"/>
    </source>
</evidence>
<dbReference type="Proteomes" id="UP000217209">
    <property type="component" value="Chromosome"/>
</dbReference>
<sequence>MNAPSRSHLYLLDSILILVVLLYLNYGPTALAAGRTILAVAACTALSWMMWRRTEHSLAALAFACSAFALFQTANNLISAIVLWCAIVALRLSTGTWAAYCYAGLIAAANFTAQVALHQVPVRIIAETVTAAVVGVVGINLANTIVRQRGYEQELQEMAFVRERQRIAASLHDGLGHRLTTIGMSLDYAQRVRDPDKARAEIARARADVSAALDEMRATVRAMKPTFTPDEGIEASLAQLAESFATTSLDVRFTRGQPAKFTNEESLLLLHFVQESLTNVLRHANASRVDIHLDARTLSVADNGTGNTAPESYGISSLRERTQALGGTVATDAHGGIDGGFRIALHLKEKRWPPLPF</sequence>
<evidence type="ECO:0000256" key="3">
    <source>
        <dbReference type="ARBA" id="ARBA00022553"/>
    </source>
</evidence>
<dbReference type="GO" id="GO:0016020">
    <property type="term" value="C:membrane"/>
    <property type="evidence" value="ECO:0007669"/>
    <property type="project" value="InterPro"/>
</dbReference>
<dbReference type="OrthoDB" id="227596at2"/>
<evidence type="ECO:0000256" key="5">
    <source>
        <dbReference type="ARBA" id="ARBA00022741"/>
    </source>
</evidence>
<keyword evidence="6 11" id="KW-0418">Kinase</keyword>
<dbReference type="GO" id="GO:0046983">
    <property type="term" value="F:protein dimerization activity"/>
    <property type="evidence" value="ECO:0007669"/>
    <property type="project" value="InterPro"/>
</dbReference>
<keyword evidence="9" id="KW-1133">Transmembrane helix</keyword>
<dbReference type="EMBL" id="CP019688">
    <property type="protein sequence ID" value="AQQ15766.1"/>
    <property type="molecule type" value="Genomic_DNA"/>
</dbReference>
<proteinExistence type="predicted"/>
<dbReference type="InterPro" id="IPR036890">
    <property type="entry name" value="HATPase_C_sf"/>
</dbReference>
<feature type="transmembrane region" description="Helical" evidence="9">
    <location>
        <begin position="97"/>
        <end position="117"/>
    </location>
</feature>
<accession>A0A1Q2HY22</accession>
<dbReference type="KEGG" id="cgv:CGLAU_09065"/>
<keyword evidence="7" id="KW-0067">ATP-binding</keyword>
<keyword evidence="12" id="KW-1185">Reference proteome</keyword>
<evidence type="ECO:0000256" key="2">
    <source>
        <dbReference type="ARBA" id="ARBA00012438"/>
    </source>
</evidence>
<dbReference type="GO" id="GO:0000155">
    <property type="term" value="F:phosphorelay sensor kinase activity"/>
    <property type="evidence" value="ECO:0007669"/>
    <property type="project" value="InterPro"/>
</dbReference>
<evidence type="ECO:0000313" key="11">
    <source>
        <dbReference type="EMBL" id="AQQ15766.1"/>
    </source>
</evidence>
<dbReference type="SUPFAM" id="SSF55874">
    <property type="entry name" value="ATPase domain of HSP90 chaperone/DNA topoisomerase II/histidine kinase"/>
    <property type="match status" value="1"/>
</dbReference>
<keyword evidence="9" id="KW-0812">Transmembrane</keyword>
<dbReference type="PANTHER" id="PTHR24421:SF10">
    <property type="entry name" value="NITRATE_NITRITE SENSOR PROTEIN NARQ"/>
    <property type="match status" value="1"/>
</dbReference>
<dbReference type="AlphaFoldDB" id="A0A1Q2HY22"/>
<evidence type="ECO:0000259" key="10">
    <source>
        <dbReference type="Pfam" id="PF07730"/>
    </source>
</evidence>
<keyword evidence="9" id="KW-0472">Membrane</keyword>
<protein>
    <recommendedName>
        <fullName evidence="2">histidine kinase</fullName>
        <ecNumber evidence="2">2.7.13.3</ecNumber>
    </recommendedName>
</protein>
<keyword evidence="5" id="KW-0547">Nucleotide-binding</keyword>
<evidence type="ECO:0000256" key="1">
    <source>
        <dbReference type="ARBA" id="ARBA00000085"/>
    </source>
</evidence>
<dbReference type="CDD" id="cd16917">
    <property type="entry name" value="HATPase_UhpB-NarQ-NarX-like"/>
    <property type="match status" value="1"/>
</dbReference>
<dbReference type="GO" id="GO:0005524">
    <property type="term" value="F:ATP binding"/>
    <property type="evidence" value="ECO:0007669"/>
    <property type="project" value="UniProtKB-KW"/>
</dbReference>
<evidence type="ECO:0000256" key="8">
    <source>
        <dbReference type="ARBA" id="ARBA00023012"/>
    </source>
</evidence>
<dbReference type="InterPro" id="IPR011712">
    <property type="entry name" value="Sig_transdc_His_kin_sub3_dim/P"/>
</dbReference>
<feature type="transmembrane region" description="Helical" evidence="9">
    <location>
        <begin position="7"/>
        <end position="26"/>
    </location>
</feature>
<evidence type="ECO:0000313" key="12">
    <source>
        <dbReference type="Proteomes" id="UP000217209"/>
    </source>
</evidence>
<feature type="domain" description="Signal transduction histidine kinase subgroup 3 dimerisation and phosphoacceptor" evidence="10">
    <location>
        <begin position="163"/>
        <end position="226"/>
    </location>
</feature>
<keyword evidence="3" id="KW-0597">Phosphoprotein</keyword>
<name>A0A1Q2HY22_9CORY</name>
<dbReference type="Pfam" id="PF07730">
    <property type="entry name" value="HisKA_3"/>
    <property type="match status" value="1"/>
</dbReference>
<reference evidence="11 12" key="1">
    <citation type="submission" date="2016-12" db="EMBL/GenBank/DDBJ databases">
        <authorList>
            <person name="Song W.-J."/>
            <person name="Kurnit D.M."/>
        </authorList>
    </citation>
    <scope>NUCLEOTIDE SEQUENCE [LARGE SCALE GENOMIC DNA]</scope>
    <source>
        <strain evidence="11 12">DSM 30827</strain>
    </source>
</reference>